<dbReference type="InterPro" id="IPR036361">
    <property type="entry name" value="SAP_dom_sf"/>
</dbReference>
<protein>
    <recommendedName>
        <fullName evidence="2">SAP domain-containing protein</fullName>
    </recommendedName>
</protein>
<accession>A0A1B9GNI6</accession>
<evidence type="ECO:0000259" key="2">
    <source>
        <dbReference type="PROSITE" id="PS50800"/>
    </source>
</evidence>
<dbReference type="PROSITE" id="PS50800">
    <property type="entry name" value="SAP"/>
    <property type="match status" value="1"/>
</dbReference>
<feature type="domain" description="SAP" evidence="2">
    <location>
        <begin position="8"/>
        <end position="42"/>
    </location>
</feature>
<dbReference type="AlphaFoldDB" id="A0A1B9GNI6"/>
<dbReference type="Pfam" id="PF02037">
    <property type="entry name" value="SAP"/>
    <property type="match status" value="1"/>
</dbReference>
<reference evidence="4" key="2">
    <citation type="submission" date="2013-12" db="EMBL/GenBank/DDBJ databases">
        <title>Evolution of pathogenesis and genome organization in the Tremellales.</title>
        <authorList>
            <person name="Cuomo C."/>
            <person name="Litvintseva A."/>
            <person name="Heitman J."/>
            <person name="Chen Y."/>
            <person name="Sun S."/>
            <person name="Springer D."/>
            <person name="Dromer F."/>
            <person name="Young S."/>
            <person name="Zeng Q."/>
            <person name="Chapman S."/>
            <person name="Gujja S."/>
            <person name="Saif S."/>
            <person name="Birren B."/>
        </authorList>
    </citation>
    <scope>NUCLEOTIDE SEQUENCE [LARGE SCALE GENOMIC DNA]</scope>
    <source>
        <strain evidence="4">BCC8398</strain>
    </source>
</reference>
<feature type="compositionally biased region" description="Basic and acidic residues" evidence="1">
    <location>
        <begin position="58"/>
        <end position="67"/>
    </location>
</feature>
<dbReference type="CDD" id="cd12432">
    <property type="entry name" value="RRM_ACINU"/>
    <property type="match status" value="1"/>
</dbReference>
<keyword evidence="4" id="KW-1185">Reference proteome</keyword>
<proteinExistence type="predicted"/>
<feature type="compositionally biased region" description="Basic and acidic residues" evidence="1">
    <location>
        <begin position="224"/>
        <end position="238"/>
    </location>
</feature>
<feature type="region of interest" description="Disordered" evidence="1">
    <location>
        <begin position="41"/>
        <end position="92"/>
    </location>
</feature>
<reference evidence="3 4" key="1">
    <citation type="submission" date="2013-07" db="EMBL/GenBank/DDBJ databases">
        <title>The Genome Sequence of Cryptococcus heveanensis BCC8398.</title>
        <authorList>
            <consortium name="The Broad Institute Genome Sequencing Platform"/>
            <person name="Cuomo C."/>
            <person name="Litvintseva A."/>
            <person name="Chen Y."/>
            <person name="Heitman J."/>
            <person name="Sun S."/>
            <person name="Springer D."/>
            <person name="Dromer F."/>
            <person name="Young S.K."/>
            <person name="Zeng Q."/>
            <person name="Gargeya S."/>
            <person name="Fitzgerald M."/>
            <person name="Abouelleil A."/>
            <person name="Alvarado L."/>
            <person name="Berlin A.M."/>
            <person name="Chapman S.B."/>
            <person name="Dewar J."/>
            <person name="Goldberg J."/>
            <person name="Griggs A."/>
            <person name="Gujja S."/>
            <person name="Hansen M."/>
            <person name="Howarth C."/>
            <person name="Imamovic A."/>
            <person name="Larimer J."/>
            <person name="McCowan C."/>
            <person name="Murphy C."/>
            <person name="Pearson M."/>
            <person name="Priest M."/>
            <person name="Roberts A."/>
            <person name="Saif S."/>
            <person name="Shea T."/>
            <person name="Sykes S."/>
            <person name="Wortman J."/>
            <person name="Nusbaum C."/>
            <person name="Birren B."/>
        </authorList>
    </citation>
    <scope>NUCLEOTIDE SEQUENCE [LARGE SCALE GENOMIC DNA]</scope>
    <source>
        <strain evidence="3 4">BCC8398</strain>
    </source>
</reference>
<feature type="region of interest" description="Disordered" evidence="1">
    <location>
        <begin position="593"/>
        <end position="657"/>
    </location>
</feature>
<dbReference type="EMBL" id="KV700129">
    <property type="protein sequence ID" value="OCF32674.1"/>
    <property type="molecule type" value="Genomic_DNA"/>
</dbReference>
<dbReference type="STRING" id="1296120.A0A1B9GNI6"/>
<dbReference type="Gene3D" id="1.10.720.30">
    <property type="entry name" value="SAP domain"/>
    <property type="match status" value="1"/>
</dbReference>
<feature type="compositionally biased region" description="Basic residues" evidence="1">
    <location>
        <begin position="637"/>
        <end position="647"/>
    </location>
</feature>
<dbReference type="SUPFAM" id="SSF68906">
    <property type="entry name" value="SAP domain"/>
    <property type="match status" value="1"/>
</dbReference>
<evidence type="ECO:0000256" key="1">
    <source>
        <dbReference type="SAM" id="MobiDB-lite"/>
    </source>
</evidence>
<evidence type="ECO:0000313" key="3">
    <source>
        <dbReference type="EMBL" id="OCF32674.1"/>
    </source>
</evidence>
<dbReference type="InterPro" id="IPR034257">
    <property type="entry name" value="Acinus_RRM"/>
</dbReference>
<dbReference type="SMART" id="SM00513">
    <property type="entry name" value="SAP"/>
    <property type="match status" value="1"/>
</dbReference>
<feature type="compositionally biased region" description="Basic and acidic residues" evidence="1">
    <location>
        <begin position="603"/>
        <end position="635"/>
    </location>
</feature>
<sequence>MSFPDVDVKSLKVAELKDELTKRGLETKGLKKDLADRLQAFQEAQSDDTGQPAAIAESTHDDGKGPEEGVGAVMVDGYPENTETTDSAHAPQQVVDEKELASFEPAALDKEVAADVAHEEAREAEVVIAASTTPEQPTRISPMPPTRSQSPSASASAPADSDKQLSKEYIDSQDEKRASEESGPQSVGKGMVDGYPENPSTKHRKTPPPDNGMVSLEPAALDEEVAKGVAKEEARDELPPTPSPPRRISPLPAAGLAKGHNEDSSKTAEDQDEDMQIDDEDDEELEQDDKGKTKKRPRSPSPSSEQKDDSSPSNNIKRPRLSLPPSLAHLPYQPTSVLYITNLKRPLQLSSLHEYLDLPASSSTTVLPASSAPFASSDYPGLWVSGIKDHAYAVYPSPQEAVAIAEKVEGKKWPADGNGEKLGVIFVPEDLVPGFVEREEGAWKDGRKKLTLKASKSDQNGNYDGWHFELIGSGGLGNTPAPRGGIARDPLPLPPNIPSGPSARGTGIRAPPLTGVNAIGGPSRLNPAASGPPGRGGMGMGMGMGIGIRGRAPQGPAALAGGRLPGGVIGNGRLPAQLEGSRNGELRGWADEARAGAEAASNPERRISRDGRSRNGENQRDRERERERKIREITKMRPTRTRPRLFFKKGPGAIEGL</sequence>
<feature type="compositionally biased region" description="Basic and acidic residues" evidence="1">
    <location>
        <begin position="259"/>
        <end position="269"/>
    </location>
</feature>
<feature type="region of interest" description="Disordered" evidence="1">
    <location>
        <begin position="111"/>
        <end position="328"/>
    </location>
</feature>
<feature type="compositionally biased region" description="Acidic residues" evidence="1">
    <location>
        <begin position="270"/>
        <end position="287"/>
    </location>
</feature>
<feature type="compositionally biased region" description="Low complexity" evidence="1">
    <location>
        <begin position="150"/>
        <end position="159"/>
    </location>
</feature>
<dbReference type="InterPro" id="IPR003034">
    <property type="entry name" value="SAP_dom"/>
</dbReference>
<dbReference type="OrthoDB" id="5348404at2759"/>
<organism evidence="3 4">
    <name type="scientific">Kwoniella heveanensis BCC8398</name>
    <dbReference type="NCBI Taxonomy" id="1296120"/>
    <lineage>
        <taxon>Eukaryota</taxon>
        <taxon>Fungi</taxon>
        <taxon>Dikarya</taxon>
        <taxon>Basidiomycota</taxon>
        <taxon>Agaricomycotina</taxon>
        <taxon>Tremellomycetes</taxon>
        <taxon>Tremellales</taxon>
        <taxon>Cryptococcaceae</taxon>
        <taxon>Kwoniella</taxon>
    </lineage>
</organism>
<dbReference type="Proteomes" id="UP000092666">
    <property type="component" value="Unassembled WGS sequence"/>
</dbReference>
<feature type="compositionally biased region" description="Basic and acidic residues" evidence="1">
    <location>
        <begin position="160"/>
        <end position="180"/>
    </location>
</feature>
<dbReference type="PANTHER" id="PTHR47031">
    <property type="entry name" value="SAP DNA-BINDING DOMAIN-CONTAINING PROTEIN"/>
    <property type="match status" value="1"/>
</dbReference>
<feature type="compositionally biased region" description="Basic and acidic residues" evidence="1">
    <location>
        <begin position="111"/>
        <end position="125"/>
    </location>
</feature>
<gene>
    <name evidence="3" type="ORF">I316_05595</name>
</gene>
<evidence type="ECO:0000313" key="4">
    <source>
        <dbReference type="Proteomes" id="UP000092666"/>
    </source>
</evidence>
<dbReference type="PANTHER" id="PTHR47031:SF3">
    <property type="entry name" value="SAP DOMAIN-CONTAINING PROTEIN"/>
    <property type="match status" value="1"/>
</dbReference>
<name>A0A1B9GNI6_9TREE</name>